<dbReference type="InterPro" id="IPR001789">
    <property type="entry name" value="Sig_transdc_resp-reg_receiver"/>
</dbReference>
<dbReference type="PANTHER" id="PTHR44591:SF23">
    <property type="entry name" value="CHEY SUBFAMILY"/>
    <property type="match status" value="1"/>
</dbReference>
<reference evidence="4 5" key="1">
    <citation type="journal article" date="2015" name="Proc. Natl. Acad. Sci. U.S.A.">
        <title>Expanded metabolic versatility of ubiquitous nitrite-oxidizing bacteria from the genus Nitrospira.</title>
        <authorList>
            <person name="Koch H."/>
            <person name="Lucker S."/>
            <person name="Albertsen M."/>
            <person name="Kitzinger K."/>
            <person name="Herbold C."/>
            <person name="Spieck E."/>
            <person name="Nielsen P.H."/>
            <person name="Wagner M."/>
            <person name="Daims H."/>
        </authorList>
    </citation>
    <scope>NUCLEOTIDE SEQUENCE [LARGE SCALE GENOMIC DNA]</scope>
    <source>
        <strain evidence="4 5">NSP M-1</strain>
    </source>
</reference>
<evidence type="ECO:0000259" key="3">
    <source>
        <dbReference type="PROSITE" id="PS50110"/>
    </source>
</evidence>
<dbReference type="PROSITE" id="PS50110">
    <property type="entry name" value="RESPONSE_REGULATORY"/>
    <property type="match status" value="1"/>
</dbReference>
<feature type="modified residue" description="4-aspartylphosphate" evidence="2">
    <location>
        <position position="52"/>
    </location>
</feature>
<keyword evidence="5" id="KW-1185">Reference proteome</keyword>
<proteinExistence type="predicted"/>
<protein>
    <submittedName>
        <fullName evidence="4">Response regulator receiver domain</fullName>
    </submittedName>
</protein>
<evidence type="ECO:0000313" key="5">
    <source>
        <dbReference type="Proteomes" id="UP000069205"/>
    </source>
</evidence>
<dbReference type="Proteomes" id="UP000069205">
    <property type="component" value="Chromosome"/>
</dbReference>
<dbReference type="PANTHER" id="PTHR44591">
    <property type="entry name" value="STRESS RESPONSE REGULATOR PROTEIN 1"/>
    <property type="match status" value="1"/>
</dbReference>
<dbReference type="RefSeq" id="WP_053380631.1">
    <property type="nucleotide sequence ID" value="NZ_CP011801.1"/>
</dbReference>
<evidence type="ECO:0000256" key="2">
    <source>
        <dbReference type="PROSITE-ProRule" id="PRU00169"/>
    </source>
</evidence>
<feature type="domain" description="Response regulatory" evidence="3">
    <location>
        <begin position="3"/>
        <end position="120"/>
    </location>
</feature>
<gene>
    <name evidence="4" type="ORF">NITMOv2_3262</name>
</gene>
<sequence length="132" mass="14645">MPRILVIDDERLIRSTIVAILSREGFSIEEAADGRAGLALIHKHRPDVVITDIFMPNKDGIEILMELKRSCPETKIIAMTGGGQSQMIEIAHAAELLGAHQILRKPFEKRDLLHAMSTVLGTFDHSHKPMAT</sequence>
<dbReference type="EMBL" id="CP011801">
    <property type="protein sequence ID" value="ALA59657.1"/>
    <property type="molecule type" value="Genomic_DNA"/>
</dbReference>
<dbReference type="SUPFAM" id="SSF52172">
    <property type="entry name" value="CheY-like"/>
    <property type="match status" value="1"/>
</dbReference>
<organism evidence="4 5">
    <name type="scientific">Nitrospira moscoviensis</name>
    <dbReference type="NCBI Taxonomy" id="42253"/>
    <lineage>
        <taxon>Bacteria</taxon>
        <taxon>Pseudomonadati</taxon>
        <taxon>Nitrospirota</taxon>
        <taxon>Nitrospiria</taxon>
        <taxon>Nitrospirales</taxon>
        <taxon>Nitrospiraceae</taxon>
        <taxon>Nitrospira</taxon>
    </lineage>
</organism>
<dbReference type="OrthoDB" id="9797769at2"/>
<dbReference type="InterPro" id="IPR011006">
    <property type="entry name" value="CheY-like_superfamily"/>
</dbReference>
<dbReference type="Gene3D" id="3.40.50.2300">
    <property type="match status" value="1"/>
</dbReference>
<dbReference type="AlphaFoldDB" id="A0A0K2GGA3"/>
<dbReference type="KEGG" id="nmv:NITMOv2_3262"/>
<dbReference type="Pfam" id="PF00072">
    <property type="entry name" value="Response_reg"/>
    <property type="match status" value="1"/>
</dbReference>
<evidence type="ECO:0000313" key="4">
    <source>
        <dbReference type="EMBL" id="ALA59657.1"/>
    </source>
</evidence>
<dbReference type="InterPro" id="IPR050595">
    <property type="entry name" value="Bact_response_regulator"/>
</dbReference>
<accession>A0A0K2GGA3</accession>
<dbReference type="STRING" id="42253.NITMOv2_3262"/>
<name>A0A0K2GGA3_NITMO</name>
<evidence type="ECO:0000256" key="1">
    <source>
        <dbReference type="ARBA" id="ARBA00022553"/>
    </source>
</evidence>
<dbReference type="GO" id="GO:0000160">
    <property type="term" value="P:phosphorelay signal transduction system"/>
    <property type="evidence" value="ECO:0007669"/>
    <property type="project" value="InterPro"/>
</dbReference>
<keyword evidence="1 2" id="KW-0597">Phosphoprotein</keyword>
<dbReference type="PATRIC" id="fig|42253.5.peg.3215"/>
<dbReference type="SMART" id="SM00448">
    <property type="entry name" value="REC"/>
    <property type="match status" value="1"/>
</dbReference>